<dbReference type="SUPFAM" id="SSF46689">
    <property type="entry name" value="Homeodomain-like"/>
    <property type="match status" value="1"/>
</dbReference>
<evidence type="ECO:0000256" key="5">
    <source>
        <dbReference type="ARBA" id="ARBA00023163"/>
    </source>
</evidence>
<evidence type="ECO:0000256" key="2">
    <source>
        <dbReference type="ARBA" id="ARBA00022840"/>
    </source>
</evidence>
<dbReference type="FunFam" id="3.40.50.300:FF:000006">
    <property type="entry name" value="DNA-binding transcriptional regulator NtrC"/>
    <property type="match status" value="1"/>
</dbReference>
<protein>
    <submittedName>
        <fullName evidence="7">ATPase AAA</fullName>
    </submittedName>
</protein>
<organism evidence="7 8">
    <name type="scientific">Vibrio fortis</name>
    <dbReference type="NCBI Taxonomy" id="212667"/>
    <lineage>
        <taxon>Bacteria</taxon>
        <taxon>Pseudomonadati</taxon>
        <taxon>Pseudomonadota</taxon>
        <taxon>Gammaproteobacteria</taxon>
        <taxon>Vibrionales</taxon>
        <taxon>Vibrionaceae</taxon>
        <taxon>Vibrio</taxon>
    </lineage>
</organism>
<keyword evidence="5" id="KW-0804">Transcription</keyword>
<dbReference type="InterPro" id="IPR058031">
    <property type="entry name" value="AAA_lid_NorR"/>
</dbReference>
<dbReference type="Pfam" id="PF25601">
    <property type="entry name" value="AAA_lid_14"/>
    <property type="match status" value="1"/>
</dbReference>
<keyword evidence="2" id="KW-0067">ATP-binding</keyword>
<dbReference type="PANTHER" id="PTHR32071">
    <property type="entry name" value="TRANSCRIPTIONAL REGULATORY PROTEIN"/>
    <property type="match status" value="1"/>
</dbReference>
<dbReference type="InterPro" id="IPR014317">
    <property type="entry name" value="Transcription_activator_PspF"/>
</dbReference>
<dbReference type="InterPro" id="IPR027417">
    <property type="entry name" value="P-loop_NTPase"/>
</dbReference>
<dbReference type="Gene3D" id="1.10.8.60">
    <property type="match status" value="1"/>
</dbReference>
<evidence type="ECO:0000313" key="8">
    <source>
        <dbReference type="Proteomes" id="UP000027219"/>
    </source>
</evidence>
<sequence>MQQNLIGESPSFLSVLDKVSQLAPIERPVLIIGERGTGKELIAQRLHYLSKRWDQPLISLNCSTLSEGLIDSELFGHESGSFTGSKGRHQGRFERAEGGTLFLDELATTPLAVQEKLLRVIEYGQYERVGGQKALSANVRLVCATNADLPDMASKGEFRADLLDRLAFDVITLPPLRERKEDIILLAEYYAIKMCRELELELFVGFSPEAKQSLIDYPWPGNVRELKNVIERAIYQHGRNPEPIESLVFNPFEPAWSEAQAETDNPAPSDHTSNERSFSLPLDYKAWQEEQDIALLNQALKTSKYNQKQAAELLGLTYNQLRGMVRKYSIVGQNSDK</sequence>
<evidence type="ECO:0000256" key="1">
    <source>
        <dbReference type="ARBA" id="ARBA00022741"/>
    </source>
</evidence>
<evidence type="ECO:0000259" key="6">
    <source>
        <dbReference type="PROSITE" id="PS50045"/>
    </source>
</evidence>
<dbReference type="STRING" id="212667.VFDL14_02750"/>
<dbReference type="InterPro" id="IPR002197">
    <property type="entry name" value="HTH_Fis"/>
</dbReference>
<dbReference type="InterPro" id="IPR025943">
    <property type="entry name" value="Sigma_54_int_dom_ATP-bd_2"/>
</dbReference>
<dbReference type="InterPro" id="IPR003593">
    <property type="entry name" value="AAA+_ATPase"/>
</dbReference>
<dbReference type="GO" id="GO:0005524">
    <property type="term" value="F:ATP binding"/>
    <property type="evidence" value="ECO:0007669"/>
    <property type="project" value="UniProtKB-KW"/>
</dbReference>
<dbReference type="GO" id="GO:0006355">
    <property type="term" value="P:regulation of DNA-templated transcription"/>
    <property type="evidence" value="ECO:0007669"/>
    <property type="project" value="InterPro"/>
</dbReference>
<dbReference type="RefSeq" id="WP_032552130.1">
    <property type="nucleotide sequence ID" value="NZ_JBEEAX010000002.1"/>
</dbReference>
<dbReference type="CDD" id="cd00009">
    <property type="entry name" value="AAA"/>
    <property type="match status" value="1"/>
</dbReference>
<dbReference type="PROSITE" id="PS00676">
    <property type="entry name" value="SIGMA54_INTERACT_2"/>
    <property type="match status" value="1"/>
</dbReference>
<dbReference type="SMART" id="SM00382">
    <property type="entry name" value="AAA"/>
    <property type="match status" value="1"/>
</dbReference>
<dbReference type="Pfam" id="PF00158">
    <property type="entry name" value="Sigma54_activat"/>
    <property type="match status" value="1"/>
</dbReference>
<dbReference type="PROSITE" id="PS00688">
    <property type="entry name" value="SIGMA54_INTERACT_3"/>
    <property type="match status" value="1"/>
</dbReference>
<keyword evidence="3" id="KW-0805">Transcription regulation</keyword>
<dbReference type="NCBIfam" id="TIGR02974">
    <property type="entry name" value="phageshock_pspF"/>
    <property type="match status" value="1"/>
</dbReference>
<dbReference type="PROSITE" id="PS50045">
    <property type="entry name" value="SIGMA54_INTERACT_4"/>
    <property type="match status" value="1"/>
</dbReference>
<keyword evidence="4" id="KW-0238">DNA-binding</keyword>
<dbReference type="Gene3D" id="1.10.10.60">
    <property type="entry name" value="Homeodomain-like"/>
    <property type="match status" value="1"/>
</dbReference>
<evidence type="ECO:0000256" key="3">
    <source>
        <dbReference type="ARBA" id="ARBA00023015"/>
    </source>
</evidence>
<dbReference type="Gene3D" id="3.40.50.300">
    <property type="entry name" value="P-loop containing nucleotide triphosphate hydrolases"/>
    <property type="match status" value="1"/>
</dbReference>
<accession>A0A066UUP4</accession>
<evidence type="ECO:0000313" key="7">
    <source>
        <dbReference type="EMBL" id="KDN27918.1"/>
    </source>
</evidence>
<name>A0A066UUP4_9VIBR</name>
<keyword evidence="8" id="KW-1185">Reference proteome</keyword>
<dbReference type="EMBL" id="JFFR01000025">
    <property type="protein sequence ID" value="KDN27918.1"/>
    <property type="molecule type" value="Genomic_DNA"/>
</dbReference>
<dbReference type="GO" id="GO:0043565">
    <property type="term" value="F:sequence-specific DNA binding"/>
    <property type="evidence" value="ECO:0007669"/>
    <property type="project" value="InterPro"/>
</dbReference>
<dbReference type="PRINTS" id="PR01590">
    <property type="entry name" value="HTHFIS"/>
</dbReference>
<dbReference type="InterPro" id="IPR009057">
    <property type="entry name" value="Homeodomain-like_sf"/>
</dbReference>
<dbReference type="Pfam" id="PF02954">
    <property type="entry name" value="HTH_8"/>
    <property type="match status" value="1"/>
</dbReference>
<comment type="caution">
    <text evidence="7">The sequence shown here is derived from an EMBL/GenBank/DDBJ whole genome shotgun (WGS) entry which is preliminary data.</text>
</comment>
<proteinExistence type="predicted"/>
<reference evidence="7 8" key="1">
    <citation type="submission" date="2014-02" db="EMBL/GenBank/DDBJ databases">
        <title>Vibrio fortis Dalian14 Genome Sequencing.</title>
        <authorList>
            <person name="Wang Y."/>
            <person name="Song L."/>
            <person name="Liu G."/>
            <person name="Ding J."/>
        </authorList>
    </citation>
    <scope>NUCLEOTIDE SEQUENCE [LARGE SCALE GENOMIC DNA]</scope>
    <source>
        <strain evidence="7 8">Dalian14</strain>
    </source>
</reference>
<keyword evidence="1" id="KW-0547">Nucleotide-binding</keyword>
<dbReference type="SUPFAM" id="SSF52540">
    <property type="entry name" value="P-loop containing nucleoside triphosphate hydrolases"/>
    <property type="match status" value="1"/>
</dbReference>
<dbReference type="InterPro" id="IPR025944">
    <property type="entry name" value="Sigma_54_int_dom_CS"/>
</dbReference>
<dbReference type="InterPro" id="IPR002078">
    <property type="entry name" value="Sigma_54_int"/>
</dbReference>
<dbReference type="OrthoDB" id="9804019at2"/>
<dbReference type="Proteomes" id="UP000027219">
    <property type="component" value="Unassembled WGS sequence"/>
</dbReference>
<dbReference type="PANTHER" id="PTHR32071:SF38">
    <property type="entry name" value="PSP OPERON TRANSCRIPTIONAL ACTIVATOR"/>
    <property type="match status" value="1"/>
</dbReference>
<dbReference type="AlphaFoldDB" id="A0A066UUP4"/>
<evidence type="ECO:0000256" key="4">
    <source>
        <dbReference type="ARBA" id="ARBA00023125"/>
    </source>
</evidence>
<gene>
    <name evidence="7" type="ORF">VFDL14_02750</name>
</gene>
<feature type="domain" description="Sigma-54 factor interaction" evidence="6">
    <location>
        <begin position="5"/>
        <end position="235"/>
    </location>
</feature>